<dbReference type="AlphaFoldDB" id="A0AAD0KRY8"/>
<reference evidence="1 2" key="1">
    <citation type="submission" date="2018-05" db="EMBL/GenBank/DDBJ databases">
        <title>Evolution of small genomes with special reference to Mycobacterium leprae.</title>
        <authorList>
            <person name="Mohanty P.S."/>
            <person name="Bansal A.K."/>
            <person name="Gupta U.D."/>
            <person name="Naaz F."/>
            <person name="Dwivedi V.D."/>
            <person name="Singh H."/>
            <person name="Gupta G."/>
            <person name="Sharma S."/>
            <person name="Arora M."/>
        </authorList>
    </citation>
    <scope>NUCLEOTIDE SEQUENCE [LARGE SCALE GENOMIC DNA]</scope>
    <source>
        <strain evidence="1 2">MRHRU-235-G</strain>
    </source>
</reference>
<evidence type="ECO:0000313" key="2">
    <source>
        <dbReference type="Proteomes" id="UP000249682"/>
    </source>
</evidence>
<proteinExistence type="predicted"/>
<gene>
    <name evidence="1" type="ORF">DIJ64_06040</name>
</gene>
<protein>
    <submittedName>
        <fullName evidence="1">Uncharacterized protein</fullName>
    </submittedName>
</protein>
<name>A0AAD0KRY8_MYCLR</name>
<dbReference type="Proteomes" id="UP000249682">
    <property type="component" value="Chromosome"/>
</dbReference>
<dbReference type="EMBL" id="CP029543">
    <property type="protein sequence ID" value="AWV47789.1"/>
    <property type="molecule type" value="Genomic_DNA"/>
</dbReference>
<evidence type="ECO:0000313" key="1">
    <source>
        <dbReference type="EMBL" id="AWV47789.1"/>
    </source>
</evidence>
<sequence>MRNAAMATSTAPTPSTDADALIVAVDNVRRITNFDGPRPDTSANVHQLSQENINAPGPCRATVNNNLVFDNG</sequence>
<organism evidence="1 2">
    <name type="scientific">Mycobacterium leprae</name>
    <dbReference type="NCBI Taxonomy" id="1769"/>
    <lineage>
        <taxon>Bacteria</taxon>
        <taxon>Bacillati</taxon>
        <taxon>Actinomycetota</taxon>
        <taxon>Actinomycetes</taxon>
        <taxon>Mycobacteriales</taxon>
        <taxon>Mycobacteriaceae</taxon>
        <taxon>Mycobacterium</taxon>
    </lineage>
</organism>
<accession>A0AAD0KRY8</accession>